<reference evidence="3" key="1">
    <citation type="journal article" date="2016" name="Genome Announc.">
        <title>Draft genome sequences of fungus Aspergillus calidoustus.</title>
        <authorList>
            <person name="Horn F."/>
            <person name="Linde J."/>
            <person name="Mattern D.J."/>
            <person name="Walther G."/>
            <person name="Guthke R."/>
            <person name="Scherlach K."/>
            <person name="Martin K."/>
            <person name="Brakhage A.A."/>
            <person name="Petzke L."/>
            <person name="Valiante V."/>
        </authorList>
    </citation>
    <scope>NUCLEOTIDE SEQUENCE [LARGE SCALE GENOMIC DNA]</scope>
    <source>
        <strain evidence="3">SF006504</strain>
    </source>
</reference>
<feature type="region of interest" description="Disordered" evidence="1">
    <location>
        <begin position="117"/>
        <end position="162"/>
    </location>
</feature>
<dbReference type="EMBL" id="CDMC01000008">
    <property type="protein sequence ID" value="CEL06421.1"/>
    <property type="molecule type" value="Genomic_DNA"/>
</dbReference>
<dbReference type="Proteomes" id="UP000054771">
    <property type="component" value="Unassembled WGS sequence"/>
</dbReference>
<keyword evidence="3" id="KW-1185">Reference proteome</keyword>
<name>A0A0U4Z9H3_ASPCI</name>
<protein>
    <submittedName>
        <fullName evidence="2">Uncharacterized protein</fullName>
    </submittedName>
</protein>
<accession>A0A0U4Z9H3</accession>
<gene>
    <name evidence="2" type="ORF">ASPCAL09598</name>
</gene>
<evidence type="ECO:0000256" key="1">
    <source>
        <dbReference type="SAM" id="MobiDB-lite"/>
    </source>
</evidence>
<dbReference type="AlphaFoldDB" id="A0A0U4Z9H3"/>
<evidence type="ECO:0000313" key="3">
    <source>
        <dbReference type="Proteomes" id="UP000054771"/>
    </source>
</evidence>
<dbReference type="STRING" id="454130.A0A0U4Z9H3"/>
<dbReference type="OrthoDB" id="4505768at2759"/>
<sequence>MTGWARYLDGVHPQDLRQLIEAPVEVEEVKEAEAEDKDAKADPTEQAVWVIWDAMDQLARRSQRTMQQCGAGIRVEAARTEAGQAPYKPLQAYMDEASIQKHVQPWQQVLAFITRTQAAQASPSQDRDGDSQEDGDEGDGSGHGHGKWLGRLPAYGMTPRQR</sequence>
<evidence type="ECO:0000313" key="2">
    <source>
        <dbReference type="EMBL" id="CEL06421.1"/>
    </source>
</evidence>
<proteinExistence type="predicted"/>
<organism evidence="2 3">
    <name type="scientific">Aspergillus calidoustus</name>
    <dbReference type="NCBI Taxonomy" id="454130"/>
    <lineage>
        <taxon>Eukaryota</taxon>
        <taxon>Fungi</taxon>
        <taxon>Dikarya</taxon>
        <taxon>Ascomycota</taxon>
        <taxon>Pezizomycotina</taxon>
        <taxon>Eurotiomycetes</taxon>
        <taxon>Eurotiomycetidae</taxon>
        <taxon>Eurotiales</taxon>
        <taxon>Aspergillaceae</taxon>
        <taxon>Aspergillus</taxon>
        <taxon>Aspergillus subgen. Nidulantes</taxon>
    </lineage>
</organism>